<dbReference type="Gene3D" id="3.40.1190.20">
    <property type="match status" value="1"/>
</dbReference>
<dbReference type="SUPFAM" id="SSF53613">
    <property type="entry name" value="Ribokinase-like"/>
    <property type="match status" value="1"/>
</dbReference>
<accession>A0A1H7Z981</accession>
<keyword evidence="5" id="KW-1185">Reference proteome</keyword>
<dbReference type="InterPro" id="IPR029056">
    <property type="entry name" value="Ribokinase-like"/>
</dbReference>
<dbReference type="InterPro" id="IPR011611">
    <property type="entry name" value="PfkB_dom"/>
</dbReference>
<evidence type="ECO:0000313" key="5">
    <source>
        <dbReference type="Proteomes" id="UP000182719"/>
    </source>
</evidence>
<sequence length="306" mass="33126">MGQRILVAGIVALEMTYRIDAFPLQYDPVRYPFFSLGSSVSGGAYNVARALSTLGDEVRCATLLGRDAAGGLVRQTFVQEGLSPDFALESLTDTPHALILYDREGRRQIHIDLKDIQEQAYPEEQFVQALQGCTLAAVGNANFCRPLIRLAREAGVPIATDVQTVSHLEDPYNQEFMRAADILFMSHERLPVAPTEWVHQVRERYGNGIIVVGLGEEGALLSVRGEPAPHHVPALRGLPVVSTVGAGDALFSCFLHAYAQSREPLQALRRAVAFAAFKIGTAAGASGFLTEAELEQLVQDSGGARP</sequence>
<feature type="domain" description="Carbohydrate kinase PfkB" evidence="3">
    <location>
        <begin position="37"/>
        <end position="282"/>
    </location>
</feature>
<keyword evidence="1" id="KW-0808">Transferase</keyword>
<dbReference type="EMBL" id="FOAP01000018">
    <property type="protein sequence ID" value="SEM54554.1"/>
    <property type="molecule type" value="Genomic_DNA"/>
</dbReference>
<protein>
    <submittedName>
        <fullName evidence="4">Ribokinase</fullName>
    </submittedName>
</protein>
<dbReference type="AlphaFoldDB" id="A0A1H7Z981"/>
<evidence type="ECO:0000313" key="4">
    <source>
        <dbReference type="EMBL" id="SEM54554.1"/>
    </source>
</evidence>
<gene>
    <name evidence="4" type="ORF">SAMN05444354_118107</name>
</gene>
<dbReference type="PANTHER" id="PTHR10584">
    <property type="entry name" value="SUGAR KINASE"/>
    <property type="match status" value="1"/>
</dbReference>
<dbReference type="GO" id="GO:0016301">
    <property type="term" value="F:kinase activity"/>
    <property type="evidence" value="ECO:0007669"/>
    <property type="project" value="UniProtKB-KW"/>
</dbReference>
<evidence type="ECO:0000256" key="1">
    <source>
        <dbReference type="ARBA" id="ARBA00022679"/>
    </source>
</evidence>
<keyword evidence="2 4" id="KW-0418">Kinase</keyword>
<dbReference type="InterPro" id="IPR002173">
    <property type="entry name" value="Carboh/pur_kinase_PfkB_CS"/>
</dbReference>
<evidence type="ECO:0000259" key="3">
    <source>
        <dbReference type="Pfam" id="PF00294"/>
    </source>
</evidence>
<dbReference type="PROSITE" id="PS00583">
    <property type="entry name" value="PFKB_KINASES_1"/>
    <property type="match status" value="1"/>
</dbReference>
<dbReference type="RefSeq" id="WP_075009597.1">
    <property type="nucleotide sequence ID" value="NZ_FOAP01000018.1"/>
</dbReference>
<dbReference type="OrthoDB" id="9792663at2"/>
<organism evidence="4 5">
    <name type="scientific">Stigmatella aurantiaca</name>
    <dbReference type="NCBI Taxonomy" id="41"/>
    <lineage>
        <taxon>Bacteria</taxon>
        <taxon>Pseudomonadati</taxon>
        <taxon>Myxococcota</taxon>
        <taxon>Myxococcia</taxon>
        <taxon>Myxococcales</taxon>
        <taxon>Cystobacterineae</taxon>
        <taxon>Archangiaceae</taxon>
        <taxon>Stigmatella</taxon>
    </lineage>
</organism>
<name>A0A1H7Z981_STIAU</name>
<dbReference type="PANTHER" id="PTHR10584:SF166">
    <property type="entry name" value="RIBOKINASE"/>
    <property type="match status" value="1"/>
</dbReference>
<dbReference type="Proteomes" id="UP000182719">
    <property type="component" value="Unassembled WGS sequence"/>
</dbReference>
<evidence type="ECO:0000256" key="2">
    <source>
        <dbReference type="ARBA" id="ARBA00022777"/>
    </source>
</evidence>
<dbReference type="Pfam" id="PF00294">
    <property type="entry name" value="PfkB"/>
    <property type="match status" value="1"/>
</dbReference>
<reference evidence="5" key="1">
    <citation type="submission" date="2016-10" db="EMBL/GenBank/DDBJ databases">
        <authorList>
            <person name="Varghese N."/>
            <person name="Submissions S."/>
        </authorList>
    </citation>
    <scope>NUCLEOTIDE SEQUENCE [LARGE SCALE GENOMIC DNA]</scope>
    <source>
        <strain evidence="5">DSM 17044</strain>
    </source>
</reference>
<proteinExistence type="predicted"/>